<accession>A0A6C0CK38</accession>
<sequence length="364" mass="41951">MDQQVISPQFLVGLFKSALNAMILTKSREFNRNLFRADNNETMMLIIKLCLMAETNIPINEIADSLDLQIQKKEFFGILMMPDRDEFQILNKLYQLRSQIQIENKNSKHNIGIISVTKNGTTKPEYRFSAMVSDHPTQVWLLLVDYSNYHDNSVDPTQNAKFTNDGVPTVTIESKSQLAILGNKAKIFFTTEEVNDLLKKYKLKPQYYKHRNVSPNKLLKERKSSMGTPLEATGFQRLKHNIAKRVHKVGKKIDRVRSKTVSLSKSKGSFTRKRGNEITDQDRIELMAQMKERFGHTDEHGAKQSPVYQEPKTKVGSFLEKVGLVSRTQKVGKEYRVLKQMNFDTPTPENEVIFRNQNDSDFNV</sequence>
<name>A0A6C0CK38_9ZZZZ</name>
<reference evidence="1" key="1">
    <citation type="journal article" date="2020" name="Nature">
        <title>Giant virus diversity and host interactions through global metagenomics.</title>
        <authorList>
            <person name="Schulz F."/>
            <person name="Roux S."/>
            <person name="Paez-Espino D."/>
            <person name="Jungbluth S."/>
            <person name="Walsh D.A."/>
            <person name="Denef V.J."/>
            <person name="McMahon K.D."/>
            <person name="Konstantinidis K.T."/>
            <person name="Eloe-Fadrosh E.A."/>
            <person name="Kyrpides N.C."/>
            <person name="Woyke T."/>
        </authorList>
    </citation>
    <scope>NUCLEOTIDE SEQUENCE</scope>
    <source>
        <strain evidence="1">GVMAG-M-3300021354-14</strain>
    </source>
</reference>
<protein>
    <submittedName>
        <fullName evidence="1">Uncharacterized protein</fullName>
    </submittedName>
</protein>
<dbReference type="AlphaFoldDB" id="A0A6C0CK38"/>
<evidence type="ECO:0000313" key="1">
    <source>
        <dbReference type="EMBL" id="QHT05146.1"/>
    </source>
</evidence>
<organism evidence="1">
    <name type="scientific">viral metagenome</name>
    <dbReference type="NCBI Taxonomy" id="1070528"/>
    <lineage>
        <taxon>unclassified sequences</taxon>
        <taxon>metagenomes</taxon>
        <taxon>organismal metagenomes</taxon>
    </lineage>
</organism>
<dbReference type="EMBL" id="MN739450">
    <property type="protein sequence ID" value="QHT05146.1"/>
    <property type="molecule type" value="Genomic_DNA"/>
</dbReference>
<proteinExistence type="predicted"/>